<accession>A0A8T9Q8J6</accession>
<keyword evidence="1" id="KW-0121">Carboxypeptidase</keyword>
<name>A0A8T9Q8J6_9BACT</name>
<proteinExistence type="predicted"/>
<evidence type="ECO:0000313" key="1">
    <source>
        <dbReference type="EMBL" id="UOQ71849.1"/>
    </source>
</evidence>
<dbReference type="EMBL" id="CP095046">
    <property type="protein sequence ID" value="UOQ71849.1"/>
    <property type="molecule type" value="Genomic_DNA"/>
</dbReference>
<evidence type="ECO:0000313" key="2">
    <source>
        <dbReference type="Proteomes" id="UP000831796"/>
    </source>
</evidence>
<dbReference type="SUPFAM" id="SSF49464">
    <property type="entry name" value="Carboxypeptidase regulatory domain-like"/>
    <property type="match status" value="1"/>
</dbReference>
<organism evidence="1 2">
    <name type="scientific">Hymenobacter cellulosilyticus</name>
    <dbReference type="NCBI Taxonomy" id="2932248"/>
    <lineage>
        <taxon>Bacteria</taxon>
        <taxon>Pseudomonadati</taxon>
        <taxon>Bacteroidota</taxon>
        <taxon>Cytophagia</taxon>
        <taxon>Cytophagales</taxon>
        <taxon>Hymenobacteraceae</taxon>
        <taxon>Hymenobacter</taxon>
    </lineage>
</organism>
<dbReference type="GO" id="GO:0004180">
    <property type="term" value="F:carboxypeptidase activity"/>
    <property type="evidence" value="ECO:0007669"/>
    <property type="project" value="UniProtKB-KW"/>
</dbReference>
<protein>
    <submittedName>
        <fullName evidence="1">Carboxypeptidase-like regulatory domain-containing protein</fullName>
    </submittedName>
</protein>
<gene>
    <name evidence="1" type="ORF">MUN79_25140</name>
</gene>
<dbReference type="Proteomes" id="UP000831796">
    <property type="component" value="Chromosome"/>
</dbReference>
<reference evidence="1" key="1">
    <citation type="submission" date="2022-04" db="EMBL/GenBank/DDBJ databases">
        <title>Hymenobacter sp. isolated from the air.</title>
        <authorList>
            <person name="Won M."/>
            <person name="Lee C.-M."/>
            <person name="Woen H.-Y."/>
            <person name="Kwon S.-W."/>
        </authorList>
    </citation>
    <scope>NUCLEOTIDE SEQUENCE</scope>
    <source>
        <strain evidence="1">5116S-3</strain>
    </source>
</reference>
<dbReference type="Gene3D" id="2.60.40.1120">
    <property type="entry name" value="Carboxypeptidase-like, regulatory domain"/>
    <property type="match status" value="1"/>
</dbReference>
<dbReference type="InterPro" id="IPR008969">
    <property type="entry name" value="CarboxyPept-like_regulatory"/>
</dbReference>
<keyword evidence="1" id="KW-0645">Protease</keyword>
<keyword evidence="1" id="KW-0378">Hydrolase</keyword>
<dbReference type="RefSeq" id="WP_244675250.1">
    <property type="nucleotide sequence ID" value="NZ_CP095046.1"/>
</dbReference>
<dbReference type="Pfam" id="PF13715">
    <property type="entry name" value="CarbopepD_reg_2"/>
    <property type="match status" value="1"/>
</dbReference>
<keyword evidence="2" id="KW-1185">Reference proteome</keyword>
<dbReference type="AlphaFoldDB" id="A0A8T9Q8J6"/>
<dbReference type="KEGG" id="hcu:MUN79_25140"/>
<sequence length="97" mass="10160">MKRFILLLIFGLGLLAQPTAGLAQRILFSGQITEAATGQPVPFASVFVKGSSVGTTADDQGRYQLSVPQPIDSLSASAMGYRAKSRAVGGRFSKPST</sequence>